<evidence type="ECO:0000256" key="1">
    <source>
        <dbReference type="ARBA" id="ARBA00022500"/>
    </source>
</evidence>
<dbReference type="PANTHER" id="PTHR39452:SF1">
    <property type="entry name" value="CHEY-P PHOSPHATASE CHEX"/>
    <property type="match status" value="1"/>
</dbReference>
<dbReference type="Pfam" id="PF13690">
    <property type="entry name" value="CheX"/>
    <property type="match status" value="1"/>
</dbReference>
<dbReference type="KEGG" id="ggr:HKW67_13610"/>
<gene>
    <name evidence="3" type="ORF">HKW67_13610</name>
</gene>
<organism evidence="3 4">
    <name type="scientific">Gemmatimonas groenlandica</name>
    <dbReference type="NCBI Taxonomy" id="2732249"/>
    <lineage>
        <taxon>Bacteria</taxon>
        <taxon>Pseudomonadati</taxon>
        <taxon>Gemmatimonadota</taxon>
        <taxon>Gemmatimonadia</taxon>
        <taxon>Gemmatimonadales</taxon>
        <taxon>Gemmatimonadaceae</taxon>
        <taxon>Gemmatimonas</taxon>
    </lineage>
</organism>
<protein>
    <submittedName>
        <fullName evidence="3">Chemotaxis protein CheX</fullName>
    </submittedName>
</protein>
<proteinExistence type="predicted"/>
<keyword evidence="4" id="KW-1185">Reference proteome</keyword>
<evidence type="ECO:0000313" key="3">
    <source>
        <dbReference type="EMBL" id="QJR36466.1"/>
    </source>
</evidence>
<evidence type="ECO:0000313" key="4">
    <source>
        <dbReference type="Proteomes" id="UP000500938"/>
    </source>
</evidence>
<dbReference type="SUPFAM" id="SSF103039">
    <property type="entry name" value="CheC-like"/>
    <property type="match status" value="1"/>
</dbReference>
<evidence type="ECO:0000259" key="2">
    <source>
        <dbReference type="Pfam" id="PF13690"/>
    </source>
</evidence>
<accession>A0A6M4ISM7</accession>
<reference evidence="3 4" key="1">
    <citation type="submission" date="2020-05" db="EMBL/GenBank/DDBJ databases">
        <title>Complete genome sequence of Gemmatimonas greenlandica TET16.</title>
        <authorList>
            <person name="Zeng Y."/>
        </authorList>
    </citation>
    <scope>NUCLEOTIDE SEQUENCE [LARGE SCALE GENOMIC DNA]</scope>
    <source>
        <strain evidence="3 4">TET16</strain>
    </source>
</reference>
<dbReference type="EMBL" id="CP053085">
    <property type="protein sequence ID" value="QJR36466.1"/>
    <property type="molecule type" value="Genomic_DNA"/>
</dbReference>
<keyword evidence="1" id="KW-0145">Chemotaxis</keyword>
<dbReference type="AlphaFoldDB" id="A0A6M4ISM7"/>
<dbReference type="InterPro" id="IPR028976">
    <property type="entry name" value="CheC-like_sf"/>
</dbReference>
<dbReference type="RefSeq" id="WP_171225898.1">
    <property type="nucleotide sequence ID" value="NZ_CP053085.1"/>
</dbReference>
<name>A0A6M4ISM7_9BACT</name>
<dbReference type="PANTHER" id="PTHR39452">
    <property type="entry name" value="CHEY-P PHOSPHATASE CHEX"/>
    <property type="match status" value="1"/>
</dbReference>
<dbReference type="Gene3D" id="3.40.1550.10">
    <property type="entry name" value="CheC-like"/>
    <property type="match status" value="1"/>
</dbReference>
<feature type="domain" description="Chemotaxis phosphatase CheX-like" evidence="2">
    <location>
        <begin position="48"/>
        <end position="136"/>
    </location>
</feature>
<dbReference type="Proteomes" id="UP000500938">
    <property type="component" value="Chromosome"/>
</dbReference>
<dbReference type="InterPro" id="IPR038756">
    <property type="entry name" value="CheX-like"/>
</dbReference>
<dbReference type="GO" id="GO:0006935">
    <property type="term" value="P:chemotaxis"/>
    <property type="evidence" value="ECO:0007669"/>
    <property type="project" value="UniProtKB-KW"/>
</dbReference>
<sequence>MSQLEEAIQGIVSTVWDSMLGIQIEPENPISAFSHHDGDSPADHAHTYAGVVQISGAWDGAVTVQCSARAARHAARTMFGLADEDVSISDLQDALGELTNMTGGNIKALLPETCYLGLPVVVEGSDYRFRLPGSAPVRRSTFKAGDELVVVTMLERA</sequence>
<dbReference type="InterPro" id="IPR028051">
    <property type="entry name" value="CheX-like_dom"/>
</dbReference>